<sequence>MILGEVVAKVWPDKILPTLQGRRLVLVRPRSEGPDLVAIDPLNVGVGTVVLIATDEAAAAATGEPTADAAVVALVADSTTER</sequence>
<name>A0A9X0LBL9_9ACTN</name>
<evidence type="ECO:0000256" key="2">
    <source>
        <dbReference type="ARBA" id="ARBA00023669"/>
    </source>
</evidence>
<evidence type="ECO:0000313" key="4">
    <source>
        <dbReference type="EMBL" id="KUJ44157.1"/>
    </source>
</evidence>
<dbReference type="InterPro" id="IPR036677">
    <property type="entry name" value="EutN_CcmL_sf"/>
</dbReference>
<gene>
    <name evidence="4" type="ORF">ADL17_13040</name>
</gene>
<dbReference type="Pfam" id="PF03319">
    <property type="entry name" value="EutN_CcmL"/>
    <property type="match status" value="1"/>
</dbReference>
<proteinExistence type="predicted"/>
<evidence type="ECO:0000313" key="5">
    <source>
        <dbReference type="Proteomes" id="UP000053246"/>
    </source>
</evidence>
<protein>
    <recommendedName>
        <fullName evidence="6">Ethanolamine utilization protein EutN</fullName>
    </recommendedName>
</protein>
<dbReference type="InterPro" id="IPR004992">
    <property type="entry name" value="EutN_CcmL"/>
</dbReference>
<dbReference type="GO" id="GO:0031470">
    <property type="term" value="C:carboxysome"/>
    <property type="evidence" value="ECO:0007669"/>
    <property type="project" value="UniProtKB-SubCell"/>
</dbReference>
<dbReference type="Gene3D" id="2.40.50.220">
    <property type="entry name" value="EutN/Ccml"/>
    <property type="match status" value="1"/>
</dbReference>
<dbReference type="PROSITE" id="PS51932">
    <property type="entry name" value="BMV"/>
    <property type="match status" value="1"/>
</dbReference>
<dbReference type="RefSeq" id="WP_013733318.1">
    <property type="nucleotide sequence ID" value="NZ_CP108425.1"/>
</dbReference>
<dbReference type="EMBL" id="LMWI01000002">
    <property type="protein sequence ID" value="KUJ44157.1"/>
    <property type="molecule type" value="Genomic_DNA"/>
</dbReference>
<comment type="caution">
    <text evidence="4">The sequence shown here is derived from an EMBL/GenBank/DDBJ whole genome shotgun (WGS) entry which is preliminary data.</text>
</comment>
<organism evidence="4 5">
    <name type="scientific">Micromonospora maris</name>
    <dbReference type="NCBI Taxonomy" id="1003110"/>
    <lineage>
        <taxon>Bacteria</taxon>
        <taxon>Bacillati</taxon>
        <taxon>Actinomycetota</taxon>
        <taxon>Actinomycetes</taxon>
        <taxon>Micromonosporales</taxon>
        <taxon>Micromonosporaceae</taxon>
        <taxon>Micromonospora</taxon>
    </lineage>
</organism>
<evidence type="ECO:0000256" key="1">
    <source>
        <dbReference type="ARBA" id="ARBA00023587"/>
    </source>
</evidence>
<dbReference type="AlphaFoldDB" id="A0A9X0LBL9"/>
<reference evidence="4 5" key="1">
    <citation type="submission" date="2015-10" db="EMBL/GenBank/DDBJ databases">
        <authorList>
            <person name="Ju K.-S."/>
            <person name="Doroghazi J.R."/>
            <person name="Metcalf W.W."/>
        </authorList>
    </citation>
    <scope>NUCLEOTIDE SEQUENCE [LARGE SCALE GENOMIC DNA]</scope>
    <source>
        <strain evidence="4 5">NRRL B-24793</strain>
    </source>
</reference>
<evidence type="ECO:0008006" key="6">
    <source>
        <dbReference type="Google" id="ProtNLM"/>
    </source>
</evidence>
<keyword evidence="2" id="KW-1282">Carboxysome</keyword>
<keyword evidence="3" id="KW-1283">Bacterial microcompartment</keyword>
<comment type="subcellular location">
    <subcellularLocation>
        <location evidence="1">Carboxysome</location>
    </subcellularLocation>
</comment>
<keyword evidence="5" id="KW-1185">Reference proteome</keyword>
<evidence type="ECO:0000256" key="3">
    <source>
        <dbReference type="ARBA" id="ARBA00024446"/>
    </source>
</evidence>
<dbReference type="Proteomes" id="UP000053246">
    <property type="component" value="Unassembled WGS sequence"/>
</dbReference>
<accession>A0A9X0LBL9</accession>
<dbReference type="SUPFAM" id="SSF159133">
    <property type="entry name" value="EutN/CcmL-like"/>
    <property type="match status" value="1"/>
</dbReference>